<evidence type="ECO:0000313" key="4">
    <source>
        <dbReference type="Proteomes" id="UP001501444"/>
    </source>
</evidence>
<keyword evidence="2" id="KW-0472">Membrane</keyword>
<feature type="compositionally biased region" description="Pro residues" evidence="1">
    <location>
        <begin position="23"/>
        <end position="34"/>
    </location>
</feature>
<reference evidence="3 4" key="1">
    <citation type="journal article" date="2019" name="Int. J. Syst. Evol. Microbiol.">
        <title>The Global Catalogue of Microorganisms (GCM) 10K type strain sequencing project: providing services to taxonomists for standard genome sequencing and annotation.</title>
        <authorList>
            <consortium name="The Broad Institute Genomics Platform"/>
            <consortium name="The Broad Institute Genome Sequencing Center for Infectious Disease"/>
            <person name="Wu L."/>
            <person name="Ma J."/>
        </authorList>
    </citation>
    <scope>NUCLEOTIDE SEQUENCE [LARGE SCALE GENOMIC DNA]</scope>
    <source>
        <strain evidence="3 4">JCM 3272</strain>
    </source>
</reference>
<feature type="transmembrane region" description="Helical" evidence="2">
    <location>
        <begin position="43"/>
        <end position="69"/>
    </location>
</feature>
<evidence type="ECO:0000256" key="1">
    <source>
        <dbReference type="SAM" id="MobiDB-lite"/>
    </source>
</evidence>
<accession>A0ABN3GSU1</accession>
<dbReference type="EMBL" id="BAAARV010000046">
    <property type="protein sequence ID" value="GAA2360225.1"/>
    <property type="molecule type" value="Genomic_DNA"/>
</dbReference>
<organism evidence="3 4">
    <name type="scientific">Dactylosporangium salmoneum</name>
    <dbReference type="NCBI Taxonomy" id="53361"/>
    <lineage>
        <taxon>Bacteria</taxon>
        <taxon>Bacillati</taxon>
        <taxon>Actinomycetota</taxon>
        <taxon>Actinomycetes</taxon>
        <taxon>Micromonosporales</taxon>
        <taxon>Micromonosporaceae</taxon>
        <taxon>Dactylosporangium</taxon>
    </lineage>
</organism>
<keyword evidence="2" id="KW-0812">Transmembrane</keyword>
<protein>
    <submittedName>
        <fullName evidence="3">Uncharacterized protein</fullName>
    </submittedName>
</protein>
<comment type="caution">
    <text evidence="3">The sequence shown here is derived from an EMBL/GenBank/DDBJ whole genome shotgun (WGS) entry which is preliminary data.</text>
</comment>
<dbReference type="Proteomes" id="UP001501444">
    <property type="component" value="Unassembled WGS sequence"/>
</dbReference>
<evidence type="ECO:0000256" key="2">
    <source>
        <dbReference type="SAM" id="Phobius"/>
    </source>
</evidence>
<gene>
    <name evidence="3" type="ORF">GCM10010170_055070</name>
</gene>
<name>A0ABN3GSU1_9ACTN</name>
<keyword evidence="4" id="KW-1185">Reference proteome</keyword>
<keyword evidence="2" id="KW-1133">Transmembrane helix</keyword>
<feature type="region of interest" description="Disordered" evidence="1">
    <location>
        <begin position="1"/>
        <end position="34"/>
    </location>
</feature>
<proteinExistence type="predicted"/>
<sequence length="242" mass="24272">MTDLFPSPAPDQPLPTYAGDPGRPAPPAAFLPPVAPPPRRRPALIVAIVGSALGLVLLAGAATAVYVAIRHASAPADGRATPSASAAAGPKHLRFAASETVGAWHKTADAGQADMLAKSLANKGLTETFGAVYRDEAGHSALVGGGNSAEYGNGREYNQAASLAMGIAQGLNHVPATTQVPADPGIIGGVAACSPAGSDAYPATACVWIADDLVLVLVFDGLSLDDATGQIHAMLPDLVVFA</sequence>
<evidence type="ECO:0000313" key="3">
    <source>
        <dbReference type="EMBL" id="GAA2360225.1"/>
    </source>
</evidence>